<feature type="non-terminal residue" evidence="4">
    <location>
        <position position="1"/>
    </location>
</feature>
<dbReference type="GO" id="GO:0005737">
    <property type="term" value="C:cytoplasm"/>
    <property type="evidence" value="ECO:0007669"/>
    <property type="project" value="TreeGrafter"/>
</dbReference>
<dbReference type="EMBL" id="RXFM01000119">
    <property type="protein sequence ID" value="RST62191.1"/>
    <property type="molecule type" value="Genomic_DNA"/>
</dbReference>
<name>A0A3S0A4N1_9RICK</name>
<dbReference type="OrthoDB" id="9798496at2"/>
<dbReference type="InterPro" id="IPR000682">
    <property type="entry name" value="PCMT"/>
</dbReference>
<organism evidence="4 5">
    <name type="scientific">Candidatus Aquarickettsia rohweri</name>
    <dbReference type="NCBI Taxonomy" id="2602574"/>
    <lineage>
        <taxon>Bacteria</taxon>
        <taxon>Pseudomonadati</taxon>
        <taxon>Pseudomonadota</taxon>
        <taxon>Alphaproteobacteria</taxon>
        <taxon>Rickettsiales</taxon>
        <taxon>Candidatus Midichloriaceae</taxon>
        <taxon>Candidatus Aquarickettsia</taxon>
    </lineage>
</organism>
<dbReference type="RefSeq" id="WP_126045252.1">
    <property type="nucleotide sequence ID" value="NZ_RXFM01000119.1"/>
</dbReference>
<dbReference type="InterPro" id="IPR029063">
    <property type="entry name" value="SAM-dependent_MTases_sf"/>
</dbReference>
<keyword evidence="5" id="KW-1185">Reference proteome</keyword>
<sequence length="206" mass="23555">LVPSGIIDKKIIDSFLKVCRHKFIISQWKEVAYSDSILPIFNTEIFVDDNRFIMSPLVLAKMLQFAEIKSNSVVFDFNCNTGYSSVIISNIAKKVIAVDIDKRLLKIGISQELLAQAGDVISFRLLESFKDNMEDAKFDIIIVNGIMNQIPKFFKNIIVEGGKIVLIEKYDHIAKIVKYIKHNEKLFRDELSNVDADERILVKTKL</sequence>
<reference evidence="5" key="1">
    <citation type="submission" date="2018-11" db="EMBL/GenBank/DDBJ databases">
        <title>Phylogenetic, genomic, and biogeographic characterization of a novel and ubiquitous marine invertebrate-associated Rickettsiales parasite, Candidatus Marinoinvertebrata rohwerii, gen. nov., sp. nov.</title>
        <authorList>
            <person name="Klinges J.G."/>
            <person name="Rosales S.M."/>
            <person name="Mcminds R."/>
            <person name="Shaver E.C."/>
            <person name="Shantz A."/>
            <person name="Peters E.C."/>
            <person name="Burkepile D.E."/>
            <person name="Silliman B.R."/>
            <person name="Vega Thurber R.L."/>
        </authorList>
    </citation>
    <scope>NUCLEOTIDE SEQUENCE [LARGE SCALE GENOMIC DNA]</scope>
    <source>
        <strain evidence="5">a_cerv_44</strain>
    </source>
</reference>
<dbReference type="Proteomes" id="UP000279470">
    <property type="component" value="Unassembled WGS sequence"/>
</dbReference>
<comment type="caution">
    <text evidence="4">The sequence shown here is derived from an EMBL/GenBank/DDBJ whole genome shotgun (WGS) entry which is preliminary data.</text>
</comment>
<dbReference type="CDD" id="cd02440">
    <property type="entry name" value="AdoMet_MTases"/>
    <property type="match status" value="1"/>
</dbReference>
<dbReference type="PANTHER" id="PTHR11579:SF18">
    <property type="entry name" value="PROTEIN-L-ISOASPARTATE O-METHYLTRANSFERASE"/>
    <property type="match status" value="1"/>
</dbReference>
<protein>
    <recommendedName>
        <fullName evidence="2">Protein-L-isoaspartate O-methyltransferase</fullName>
    </recommendedName>
    <alternativeName>
        <fullName evidence="3">Protein L-isoaspartyl methyltransferase</fullName>
    </alternativeName>
</protein>
<dbReference type="Pfam" id="PF01135">
    <property type="entry name" value="PCMT"/>
    <property type="match status" value="1"/>
</dbReference>
<evidence type="ECO:0000313" key="4">
    <source>
        <dbReference type="EMBL" id="RST62191.1"/>
    </source>
</evidence>
<evidence type="ECO:0000256" key="2">
    <source>
        <dbReference type="ARBA" id="ARBA00013346"/>
    </source>
</evidence>
<dbReference type="SUPFAM" id="SSF53335">
    <property type="entry name" value="S-adenosyl-L-methionine-dependent methyltransferases"/>
    <property type="match status" value="1"/>
</dbReference>
<accession>A0A3S0A4N1</accession>
<dbReference type="AlphaFoldDB" id="A0A3S0A4N1"/>
<evidence type="ECO:0000313" key="5">
    <source>
        <dbReference type="Proteomes" id="UP000279470"/>
    </source>
</evidence>
<evidence type="ECO:0000256" key="3">
    <source>
        <dbReference type="ARBA" id="ARBA00030757"/>
    </source>
</evidence>
<gene>
    <name evidence="4" type="ORF">EIC27_06530</name>
</gene>
<dbReference type="GO" id="GO:0004719">
    <property type="term" value="F:protein-L-isoaspartate (D-aspartate) O-methyltransferase activity"/>
    <property type="evidence" value="ECO:0007669"/>
    <property type="project" value="InterPro"/>
</dbReference>
<proteinExistence type="inferred from homology"/>
<comment type="similarity">
    <text evidence="1">Belongs to the methyltransferase superfamily. L-isoaspartyl/D-aspartyl protein methyltransferase family.</text>
</comment>
<dbReference type="PANTHER" id="PTHR11579">
    <property type="entry name" value="PROTEIN-L-ISOASPARTATE O-METHYLTRANSFERASE"/>
    <property type="match status" value="1"/>
</dbReference>
<evidence type="ECO:0000256" key="1">
    <source>
        <dbReference type="ARBA" id="ARBA00005369"/>
    </source>
</evidence>
<dbReference type="Gene3D" id="3.40.50.150">
    <property type="entry name" value="Vaccinia Virus protein VP39"/>
    <property type="match status" value="1"/>
</dbReference>